<accession>A0A223D1X3</accession>
<sequence>MKRPIYFLTLTKRHLLLGMAAFLFLVAGLVIGGQQKQLPVVAAMSGMNDDALKKRIELLAKEYDKQPIDAVNDRVWRGIPGLNGLKVDVEATYRKTKAEGGERIAIVAEQLPPKVHLKDLGPVPIYKGNAQKKQMALMINVAWGTEYLPDMLATLAKHQVKATFFLDGSWTKKNPEMAKQIAMAGHELGNHAYSHPDMSRMGVSDQVRQITRTNAVIQEATGISPKLFAPPSGAYADSTVETAHSQGMQTILWTLDTVDWKKPPAATIVDRVTSRAENGALVLMHPTEPTREALRTIVATLTKKGYELVTVSELLDEKRPVPNL</sequence>
<dbReference type="InterPro" id="IPR050248">
    <property type="entry name" value="Polysacc_deacetylase_ArnD"/>
</dbReference>
<dbReference type="EMBL" id="CP022657">
    <property type="protein sequence ID" value="ASS75592.1"/>
    <property type="molecule type" value="Genomic_DNA"/>
</dbReference>
<dbReference type="AlphaFoldDB" id="A0A223D1X3"/>
<dbReference type="InterPro" id="IPR002509">
    <property type="entry name" value="NODB_dom"/>
</dbReference>
<reference evidence="2 3" key="1">
    <citation type="journal article" date="2015" name="Int. J. Syst. Evol. Microbiol.">
        <title>Tumebacillus algifaecis sp. nov., isolated from decomposing algal scum.</title>
        <authorList>
            <person name="Wu Y.F."/>
            <person name="Zhang B."/>
            <person name="Xing P."/>
            <person name="Wu Q.L."/>
            <person name="Liu S.J."/>
        </authorList>
    </citation>
    <scope>NUCLEOTIDE SEQUENCE [LARGE SCALE GENOMIC DNA]</scope>
    <source>
        <strain evidence="2 3">THMBR28</strain>
    </source>
</reference>
<protein>
    <recommendedName>
        <fullName evidence="1">NodB homology domain-containing protein</fullName>
    </recommendedName>
</protein>
<dbReference type="SUPFAM" id="SSF88713">
    <property type="entry name" value="Glycoside hydrolase/deacetylase"/>
    <property type="match status" value="1"/>
</dbReference>
<evidence type="ECO:0000313" key="3">
    <source>
        <dbReference type="Proteomes" id="UP000214688"/>
    </source>
</evidence>
<evidence type="ECO:0000313" key="2">
    <source>
        <dbReference type="EMBL" id="ASS75592.1"/>
    </source>
</evidence>
<dbReference type="CDD" id="cd10950">
    <property type="entry name" value="CE4_BsYlxY_like"/>
    <property type="match status" value="1"/>
</dbReference>
<dbReference type="InterPro" id="IPR011330">
    <property type="entry name" value="Glyco_hydro/deAcase_b/a-brl"/>
</dbReference>
<feature type="domain" description="NodB homology" evidence="1">
    <location>
        <begin position="133"/>
        <end position="309"/>
    </location>
</feature>
<dbReference type="Gene3D" id="3.20.20.370">
    <property type="entry name" value="Glycoside hydrolase/deacetylase"/>
    <property type="match status" value="1"/>
</dbReference>
<keyword evidence="3" id="KW-1185">Reference proteome</keyword>
<dbReference type="GO" id="GO:0016020">
    <property type="term" value="C:membrane"/>
    <property type="evidence" value="ECO:0007669"/>
    <property type="project" value="TreeGrafter"/>
</dbReference>
<dbReference type="GO" id="GO:0016810">
    <property type="term" value="F:hydrolase activity, acting on carbon-nitrogen (but not peptide) bonds"/>
    <property type="evidence" value="ECO:0007669"/>
    <property type="project" value="InterPro"/>
</dbReference>
<dbReference type="KEGG" id="tab:CIG75_11750"/>
<dbReference type="RefSeq" id="WP_094236835.1">
    <property type="nucleotide sequence ID" value="NZ_CP022657.1"/>
</dbReference>
<dbReference type="Proteomes" id="UP000214688">
    <property type="component" value="Chromosome"/>
</dbReference>
<evidence type="ECO:0000259" key="1">
    <source>
        <dbReference type="PROSITE" id="PS51677"/>
    </source>
</evidence>
<name>A0A223D1X3_9BACL</name>
<organism evidence="2 3">
    <name type="scientific">Tumebacillus algifaecis</name>
    <dbReference type="NCBI Taxonomy" id="1214604"/>
    <lineage>
        <taxon>Bacteria</taxon>
        <taxon>Bacillati</taxon>
        <taxon>Bacillota</taxon>
        <taxon>Bacilli</taxon>
        <taxon>Bacillales</taxon>
        <taxon>Alicyclobacillaceae</taxon>
        <taxon>Tumebacillus</taxon>
    </lineage>
</organism>
<dbReference type="PANTHER" id="PTHR10587:SF80">
    <property type="entry name" value="CHITOOLIGOSACCHARIDE DEACETYLASE"/>
    <property type="match status" value="1"/>
</dbReference>
<dbReference type="PANTHER" id="PTHR10587">
    <property type="entry name" value="GLYCOSYL TRANSFERASE-RELATED"/>
    <property type="match status" value="1"/>
</dbReference>
<dbReference type="GO" id="GO:0005975">
    <property type="term" value="P:carbohydrate metabolic process"/>
    <property type="evidence" value="ECO:0007669"/>
    <property type="project" value="InterPro"/>
</dbReference>
<dbReference type="PROSITE" id="PS51677">
    <property type="entry name" value="NODB"/>
    <property type="match status" value="1"/>
</dbReference>
<gene>
    <name evidence="2" type="ORF">CIG75_11750</name>
</gene>
<proteinExistence type="predicted"/>
<dbReference type="OrthoDB" id="62208at2"/>
<dbReference type="Pfam" id="PF01522">
    <property type="entry name" value="Polysacc_deac_1"/>
    <property type="match status" value="1"/>
</dbReference>